<feature type="domain" description="C-methyltransferase" evidence="1">
    <location>
        <begin position="261"/>
        <end position="381"/>
    </location>
</feature>
<dbReference type="EMBL" id="LAZR01019936">
    <property type="protein sequence ID" value="KKL90712.1"/>
    <property type="molecule type" value="Genomic_DNA"/>
</dbReference>
<organism evidence="2">
    <name type="scientific">marine sediment metagenome</name>
    <dbReference type="NCBI Taxonomy" id="412755"/>
    <lineage>
        <taxon>unclassified sequences</taxon>
        <taxon>metagenomes</taxon>
        <taxon>ecological metagenomes</taxon>
    </lineage>
</organism>
<dbReference type="AlphaFoldDB" id="A0A0F9IUE1"/>
<protein>
    <recommendedName>
        <fullName evidence="1">C-methyltransferase domain-containing protein</fullName>
    </recommendedName>
</protein>
<sequence length="382" mass="42292">MSTVDKPHHPISKVRATCRSCGGDMIDIWELGALRINSFPESLENCSKVPRVPLTLSRCHPCGLIQLRHTTNPDLLFGATEERPYWYRSGVNEFMVAALKEVVQEARVLVDLGVGDTVVDVGANDGTLLSFYPNGIRRVAFEPARNLHKALSRHAEFAIPDYFPSCGPHLREGSIKILTSVAMFYDLEDPLTFCSEVARLLHPSGVWVNQLAYLPFMLMRKAWDGICHEHLTYWTYCSLTPILAAVGLQVTKVQLLPGVNEGSIRFFITKRQGKVGVKKADLRQLQELGEQEAEAGLGTTNEPYLQLKVEAELVATRLRNTMVGAGLTGEKLDLLGASTKGNTLLQFCKLGPLQVRRAIERSPEKVGRMTVNGIPIVSEKEG</sequence>
<name>A0A0F9IUE1_9ZZZZ</name>
<dbReference type="Gene3D" id="6.20.50.110">
    <property type="entry name" value="Methyltransferase, zinc-binding domain"/>
    <property type="match status" value="1"/>
</dbReference>
<dbReference type="Gene3D" id="3.40.50.720">
    <property type="entry name" value="NAD(P)-binding Rossmann-like Domain"/>
    <property type="match status" value="1"/>
</dbReference>
<evidence type="ECO:0000259" key="1">
    <source>
        <dbReference type="Pfam" id="PF08484"/>
    </source>
</evidence>
<dbReference type="InterPro" id="IPR029063">
    <property type="entry name" value="SAM-dependent_MTases_sf"/>
</dbReference>
<reference evidence="2" key="1">
    <citation type="journal article" date="2015" name="Nature">
        <title>Complex archaea that bridge the gap between prokaryotes and eukaryotes.</title>
        <authorList>
            <person name="Spang A."/>
            <person name="Saw J.H."/>
            <person name="Jorgensen S.L."/>
            <person name="Zaremba-Niedzwiedzka K."/>
            <person name="Martijn J."/>
            <person name="Lind A.E."/>
            <person name="van Eijk R."/>
            <person name="Schleper C."/>
            <person name="Guy L."/>
            <person name="Ettema T.J."/>
        </authorList>
    </citation>
    <scope>NUCLEOTIDE SEQUENCE</scope>
</reference>
<dbReference type="InterPro" id="IPR038576">
    <property type="entry name" value="Methyltransf_Zn-bd_dom_put_sf"/>
</dbReference>
<gene>
    <name evidence="2" type="ORF">LCGC14_1901910</name>
</gene>
<proteinExistence type="predicted"/>
<feature type="non-terminal residue" evidence="2">
    <location>
        <position position="382"/>
    </location>
</feature>
<dbReference type="Pfam" id="PF08484">
    <property type="entry name" value="Methyltransf_14"/>
    <property type="match status" value="1"/>
</dbReference>
<dbReference type="Pfam" id="PF13489">
    <property type="entry name" value="Methyltransf_23"/>
    <property type="match status" value="1"/>
</dbReference>
<comment type="caution">
    <text evidence="2">The sequence shown here is derived from an EMBL/GenBank/DDBJ whole genome shotgun (WGS) entry which is preliminary data.</text>
</comment>
<dbReference type="InterPro" id="IPR013691">
    <property type="entry name" value="MeTrfase_14"/>
</dbReference>
<dbReference type="SUPFAM" id="SSF53335">
    <property type="entry name" value="S-adenosyl-L-methionine-dependent methyltransferases"/>
    <property type="match status" value="1"/>
</dbReference>
<dbReference type="Gene3D" id="3.40.50.150">
    <property type="entry name" value="Vaccinia Virus protein VP39"/>
    <property type="match status" value="1"/>
</dbReference>
<evidence type="ECO:0000313" key="2">
    <source>
        <dbReference type="EMBL" id="KKL90712.1"/>
    </source>
</evidence>
<accession>A0A0F9IUE1</accession>